<evidence type="ECO:0000313" key="2">
    <source>
        <dbReference type="Proteomes" id="UP000887577"/>
    </source>
</evidence>
<organism evidence="2 3">
    <name type="scientific">Panagrolaimus superbus</name>
    <dbReference type="NCBI Taxonomy" id="310955"/>
    <lineage>
        <taxon>Eukaryota</taxon>
        <taxon>Metazoa</taxon>
        <taxon>Ecdysozoa</taxon>
        <taxon>Nematoda</taxon>
        <taxon>Chromadorea</taxon>
        <taxon>Rhabditida</taxon>
        <taxon>Tylenchina</taxon>
        <taxon>Panagrolaimomorpha</taxon>
        <taxon>Panagrolaimoidea</taxon>
        <taxon>Panagrolaimidae</taxon>
        <taxon>Panagrolaimus</taxon>
    </lineage>
</organism>
<dbReference type="AlphaFoldDB" id="A0A914Z904"/>
<feature type="region of interest" description="Disordered" evidence="1">
    <location>
        <begin position="88"/>
        <end position="136"/>
    </location>
</feature>
<feature type="compositionally biased region" description="Low complexity" evidence="1">
    <location>
        <begin position="106"/>
        <end position="116"/>
    </location>
</feature>
<feature type="compositionally biased region" description="Basic and acidic residues" evidence="1">
    <location>
        <begin position="155"/>
        <end position="168"/>
    </location>
</feature>
<proteinExistence type="predicted"/>
<sequence>MSSRPPPKFPPPKSPIAFPEDLDDYDDVDYVAMEEEQNRILSTKAQQSNTIIPLIRSPPAIPPKPLSLLKQKRNSEFIDSTKVVAGHQQYIDPNRKHSAHSLFQPSNNNNNNSSNRNSEDLESPEDSAATASIPAYLDRTQSCQNLVYRQRIKSSGKDLSDMNEETFRRYPSVKIDPPPLLPTRSKESLSEN</sequence>
<feature type="region of interest" description="Disordered" evidence="1">
    <location>
        <begin position="153"/>
        <end position="192"/>
    </location>
</feature>
<name>A0A914Z904_9BILA</name>
<reference evidence="3" key="1">
    <citation type="submission" date="2022-11" db="UniProtKB">
        <authorList>
            <consortium name="WormBaseParasite"/>
        </authorList>
    </citation>
    <scope>IDENTIFICATION</scope>
</reference>
<evidence type="ECO:0000313" key="3">
    <source>
        <dbReference type="WBParaSite" id="PSU_v2.g9152.t1"/>
    </source>
</evidence>
<feature type="compositionally biased region" description="Pro residues" evidence="1">
    <location>
        <begin position="1"/>
        <end position="14"/>
    </location>
</feature>
<feature type="region of interest" description="Disordered" evidence="1">
    <location>
        <begin position="1"/>
        <end position="22"/>
    </location>
</feature>
<accession>A0A914Z904</accession>
<protein>
    <submittedName>
        <fullName evidence="3">Uncharacterized protein</fullName>
    </submittedName>
</protein>
<dbReference type="Proteomes" id="UP000887577">
    <property type="component" value="Unplaced"/>
</dbReference>
<keyword evidence="2" id="KW-1185">Reference proteome</keyword>
<evidence type="ECO:0000256" key="1">
    <source>
        <dbReference type="SAM" id="MobiDB-lite"/>
    </source>
</evidence>
<dbReference type="WBParaSite" id="PSU_v2.g9152.t1">
    <property type="protein sequence ID" value="PSU_v2.g9152.t1"/>
    <property type="gene ID" value="PSU_v2.g9152"/>
</dbReference>